<accession>A0A1N7JM22</accession>
<protein>
    <recommendedName>
        <fullName evidence="1">YjiS-like domain-containing protein</fullName>
    </recommendedName>
</protein>
<dbReference type="InterPro" id="IPR009506">
    <property type="entry name" value="YjiS-like"/>
</dbReference>
<feature type="domain" description="YjiS-like" evidence="1">
    <location>
        <begin position="54"/>
        <end position="78"/>
    </location>
</feature>
<gene>
    <name evidence="2" type="ORF">SAMN05421779_102379</name>
</gene>
<organism evidence="2 3">
    <name type="scientific">Insolitispirillum peregrinum</name>
    <dbReference type="NCBI Taxonomy" id="80876"/>
    <lineage>
        <taxon>Bacteria</taxon>
        <taxon>Pseudomonadati</taxon>
        <taxon>Pseudomonadota</taxon>
        <taxon>Alphaproteobacteria</taxon>
        <taxon>Rhodospirillales</taxon>
        <taxon>Novispirillaceae</taxon>
        <taxon>Insolitispirillum</taxon>
    </lineage>
</organism>
<dbReference type="AlphaFoldDB" id="A0A1N7JM22"/>
<proteinExistence type="predicted"/>
<dbReference type="Proteomes" id="UP000185678">
    <property type="component" value="Unassembled WGS sequence"/>
</dbReference>
<dbReference type="EMBL" id="FTOA01000002">
    <property type="protein sequence ID" value="SIS50403.1"/>
    <property type="molecule type" value="Genomic_DNA"/>
</dbReference>
<evidence type="ECO:0000313" key="2">
    <source>
        <dbReference type="EMBL" id="SIS50403.1"/>
    </source>
</evidence>
<evidence type="ECO:0000259" key="1">
    <source>
        <dbReference type="Pfam" id="PF06568"/>
    </source>
</evidence>
<keyword evidence="3" id="KW-1185">Reference proteome</keyword>
<sequence length="89" mass="10099">MSAMDFSTKALTTNQACEVSNILGHPKRTRWSERLSRTMITLFDRLVDGLDHGREMRVLHAMDDHMLADIGIARCDIDSIKPRSKVEQG</sequence>
<dbReference type="OrthoDB" id="8096613at2"/>
<name>A0A1N7JM22_9PROT</name>
<dbReference type="Pfam" id="PF06568">
    <property type="entry name" value="YjiS-like"/>
    <property type="match status" value="1"/>
</dbReference>
<reference evidence="2 3" key="1">
    <citation type="submission" date="2017-01" db="EMBL/GenBank/DDBJ databases">
        <authorList>
            <person name="Mah S.A."/>
            <person name="Swanson W.J."/>
            <person name="Moy G.W."/>
            <person name="Vacquier V.D."/>
        </authorList>
    </citation>
    <scope>NUCLEOTIDE SEQUENCE [LARGE SCALE GENOMIC DNA]</scope>
    <source>
        <strain evidence="2 3">DSM 11589</strain>
    </source>
</reference>
<evidence type="ECO:0000313" key="3">
    <source>
        <dbReference type="Proteomes" id="UP000185678"/>
    </source>
</evidence>